<comment type="similarity">
    <text evidence="1">In the N-terminal section; belongs to the CRISPR-associated nuclease Cas3-HD family.</text>
</comment>
<evidence type="ECO:0000256" key="2">
    <source>
        <dbReference type="ARBA" id="ARBA00009046"/>
    </source>
</evidence>
<dbReference type="InterPro" id="IPR006674">
    <property type="entry name" value="HD_domain"/>
</dbReference>
<dbReference type="RefSeq" id="WP_305974157.1">
    <property type="nucleotide sequence ID" value="NZ_JAPJDZ010000007.1"/>
</dbReference>
<evidence type="ECO:0000256" key="8">
    <source>
        <dbReference type="ARBA" id="ARBA00022840"/>
    </source>
</evidence>
<keyword evidence="13" id="KW-1185">Reference proteome</keyword>
<dbReference type="Gene3D" id="1.10.3210.30">
    <property type="match status" value="1"/>
</dbReference>
<dbReference type="Proteomes" id="UP001231109">
    <property type="component" value="Unassembled WGS sequence"/>
</dbReference>
<evidence type="ECO:0000256" key="6">
    <source>
        <dbReference type="ARBA" id="ARBA00022801"/>
    </source>
</evidence>
<sequence length="758" mass="85591">MMMNKYFAHSGTRSDKSDWQTLKGHLHSVAEVAEKNSRYFKANKLSFLAGLLHDLGKYTPEFQARLEGSPNKVDHATAGAKVAAEILPPPWNNLIAYAIAGHHAGLANGSGEGDRRRVLKERLDQQFGRELPLLDNEAWKSELVIPSIESLSPQISPNSDVDLQGFQYAFLIRMIFSCLVDADFIDTDKFYKHLEGKPLLRGGYPQLSELKQRLDKALDKMVNKTDPAKKVNQLRKEILDNARFKAQLPPGLFTLTVPTGGGKTLSSMAFALDHALAYDLRRVIYVIPFTSIIEQNAKVFRDAFGDLGDSAVLEHHSNFDDRKVSNKEGAEETRDKLKLAMENWDMPVVVTTAVQFFESLFADRPSRCRKLHNISGSVIILDEAQTLPLKFLRPVMAAIDELARNYSCSVVLCTATQPALRDKDFEKGFSNVREIAPDPDRLFEELSLVNVSHLGELSDDELVSRIQANEQILTIVNNRRHAQSLFQTLKDQQTEGVFHLTTLMCAAHRAKTLEIIRGRLKAEKALPCRVISTSLIEAGVDVDFPCVMRAEAGLDSIAQAAGRCNRERTREKENSHVWIFKSPDWRIPAELEGFAAGMRSVLRRDFKNLLGQDAIKAYFSDVYWRKGDELDQKQLLKACRVGASKLDFPFQKIASDFRMIDSFMLPIFIPYDNEAKVLLKELESTDEVSSVLRKLQPYIVQIPRSGFDSLQIAGVIQTVVPHRFEEQFWELVNLDIYDAEFGISWAEPNFIKAENLVF</sequence>
<dbReference type="GO" id="GO:0004519">
    <property type="term" value="F:endonuclease activity"/>
    <property type="evidence" value="ECO:0007669"/>
    <property type="project" value="UniProtKB-KW"/>
</dbReference>
<feature type="domain" description="Helicase ATP-binding" evidence="10">
    <location>
        <begin position="244"/>
        <end position="435"/>
    </location>
</feature>
<keyword evidence="8" id="KW-0067">ATP-binding</keyword>
<evidence type="ECO:0000313" key="13">
    <source>
        <dbReference type="Proteomes" id="UP001231109"/>
    </source>
</evidence>
<keyword evidence="6" id="KW-0378">Hydrolase</keyword>
<dbReference type="Gene3D" id="3.40.50.300">
    <property type="entry name" value="P-loop containing nucleotide triphosphate hydrolases"/>
    <property type="match status" value="2"/>
</dbReference>
<evidence type="ECO:0000256" key="7">
    <source>
        <dbReference type="ARBA" id="ARBA00022806"/>
    </source>
</evidence>
<dbReference type="InterPro" id="IPR006483">
    <property type="entry name" value="CRISPR-assoc_Cas3_HD"/>
</dbReference>
<dbReference type="Pfam" id="PF00270">
    <property type="entry name" value="DEAD"/>
    <property type="match status" value="1"/>
</dbReference>
<dbReference type="NCBIfam" id="TIGR01596">
    <property type="entry name" value="cas3_HD"/>
    <property type="match status" value="1"/>
</dbReference>
<dbReference type="NCBIfam" id="TIGR01587">
    <property type="entry name" value="cas3_core"/>
    <property type="match status" value="1"/>
</dbReference>
<keyword evidence="9" id="KW-0051">Antiviral defense</keyword>
<evidence type="ECO:0000256" key="9">
    <source>
        <dbReference type="ARBA" id="ARBA00023118"/>
    </source>
</evidence>
<dbReference type="PROSITE" id="PS51192">
    <property type="entry name" value="HELICASE_ATP_BIND_1"/>
    <property type="match status" value="1"/>
</dbReference>
<proteinExistence type="inferred from homology"/>
<dbReference type="Pfam" id="PF01966">
    <property type="entry name" value="HD"/>
    <property type="match status" value="1"/>
</dbReference>
<comment type="caution">
    <text evidence="12">The sequence shown here is derived from an EMBL/GenBank/DDBJ whole genome shotgun (WGS) entry which is preliminary data.</text>
</comment>
<feature type="domain" description="HD Cas3-type" evidence="11">
    <location>
        <begin position="15"/>
        <end position="185"/>
    </location>
</feature>
<keyword evidence="5" id="KW-0547">Nucleotide-binding</keyword>
<evidence type="ECO:0000259" key="10">
    <source>
        <dbReference type="PROSITE" id="PS51192"/>
    </source>
</evidence>
<dbReference type="InterPro" id="IPR011545">
    <property type="entry name" value="DEAD/DEAH_box_helicase_dom"/>
</dbReference>
<dbReference type="CDD" id="cd09641">
    <property type="entry name" value="Cas3''_I"/>
    <property type="match status" value="1"/>
</dbReference>
<accession>A0ABT9HVR5</accession>
<dbReference type="Pfam" id="PF22590">
    <property type="entry name" value="Cas3-like_C_2"/>
    <property type="match status" value="1"/>
</dbReference>
<dbReference type="CDD" id="cd17930">
    <property type="entry name" value="DEXHc_cas3"/>
    <property type="match status" value="1"/>
</dbReference>
<dbReference type="InterPro" id="IPR027417">
    <property type="entry name" value="P-loop_NTPase"/>
</dbReference>
<evidence type="ECO:0000256" key="1">
    <source>
        <dbReference type="ARBA" id="ARBA00006847"/>
    </source>
</evidence>
<evidence type="ECO:0000313" key="12">
    <source>
        <dbReference type="EMBL" id="MDP5135220.1"/>
    </source>
</evidence>
<name>A0ABT9HVR5_9GAMM</name>
<gene>
    <name evidence="12" type="ORF">ORJ04_04560</name>
</gene>
<dbReference type="InterPro" id="IPR014001">
    <property type="entry name" value="Helicase_ATP-bd"/>
</dbReference>
<dbReference type="EMBL" id="JAPJDZ010000007">
    <property type="protein sequence ID" value="MDP5135220.1"/>
    <property type="molecule type" value="Genomic_DNA"/>
</dbReference>
<keyword evidence="3" id="KW-0540">Nuclease</keyword>
<dbReference type="InterPro" id="IPR054712">
    <property type="entry name" value="Cas3-like_dom"/>
</dbReference>
<dbReference type="SUPFAM" id="SSF52540">
    <property type="entry name" value="P-loop containing nucleoside triphosphate hydrolases"/>
    <property type="match status" value="1"/>
</dbReference>
<evidence type="ECO:0000256" key="5">
    <source>
        <dbReference type="ARBA" id="ARBA00022741"/>
    </source>
</evidence>
<dbReference type="PROSITE" id="PS51643">
    <property type="entry name" value="HD_CAS3"/>
    <property type="match status" value="1"/>
</dbReference>
<keyword evidence="12" id="KW-0255">Endonuclease</keyword>
<keyword evidence="4" id="KW-0479">Metal-binding</keyword>
<evidence type="ECO:0000256" key="4">
    <source>
        <dbReference type="ARBA" id="ARBA00022723"/>
    </source>
</evidence>
<evidence type="ECO:0000256" key="3">
    <source>
        <dbReference type="ARBA" id="ARBA00022722"/>
    </source>
</evidence>
<comment type="similarity">
    <text evidence="2">In the central section; belongs to the CRISPR-associated helicase Cas3 family.</text>
</comment>
<dbReference type="InterPro" id="IPR038257">
    <property type="entry name" value="CRISPR-assoc_Cas3_HD_sf"/>
</dbReference>
<protein>
    <submittedName>
        <fullName evidence="12">CRISPR-associated endonuclease Cas3</fullName>
    </submittedName>
</protein>
<keyword evidence="7" id="KW-0347">Helicase</keyword>
<reference evidence="12 13" key="1">
    <citation type="submission" date="2022-11" db="EMBL/GenBank/DDBJ databases">
        <title>Viruses from the air-sea interface of a natural surface slick.</title>
        <authorList>
            <person name="Rahlff J."/>
            <person name="Holmfeldt K."/>
        </authorList>
    </citation>
    <scope>NUCLEOTIDE SEQUENCE [LARGE SCALE GENOMIC DNA]</scope>
    <source>
        <strain evidence="12 13">SMS4</strain>
    </source>
</reference>
<evidence type="ECO:0000259" key="11">
    <source>
        <dbReference type="PROSITE" id="PS51643"/>
    </source>
</evidence>
<dbReference type="SMART" id="SM00487">
    <property type="entry name" value="DEXDc"/>
    <property type="match status" value="1"/>
</dbReference>
<dbReference type="InterPro" id="IPR006474">
    <property type="entry name" value="Helicase_Cas3_CRISPR-ass_core"/>
</dbReference>
<organism evidence="12 13">
    <name type="scientific">Rheinheimera baltica</name>
    <dbReference type="NCBI Taxonomy" id="67576"/>
    <lineage>
        <taxon>Bacteria</taxon>
        <taxon>Pseudomonadati</taxon>
        <taxon>Pseudomonadota</taxon>
        <taxon>Gammaproteobacteria</taxon>
        <taxon>Chromatiales</taxon>
        <taxon>Chromatiaceae</taxon>
        <taxon>Rheinheimera</taxon>
    </lineage>
</organism>
<dbReference type="SUPFAM" id="SSF109604">
    <property type="entry name" value="HD-domain/PDEase-like"/>
    <property type="match status" value="1"/>
</dbReference>